<comment type="caution">
    <text evidence="1">The sequence shown here is derived from an EMBL/GenBank/DDBJ whole genome shotgun (WGS) entry which is preliminary data.</text>
</comment>
<keyword evidence="2" id="KW-1185">Reference proteome</keyword>
<evidence type="ECO:0000313" key="1">
    <source>
        <dbReference type="EMBL" id="GJT13424.1"/>
    </source>
</evidence>
<gene>
    <name evidence="1" type="ORF">Tco_0860466</name>
</gene>
<name>A0ABQ5BJ23_9ASTR</name>
<reference evidence="1" key="1">
    <citation type="journal article" date="2022" name="Int. J. Mol. Sci.">
        <title>Draft Genome of Tanacetum Coccineum: Genomic Comparison of Closely Related Tanacetum-Family Plants.</title>
        <authorList>
            <person name="Yamashiro T."/>
            <person name="Shiraishi A."/>
            <person name="Nakayama K."/>
            <person name="Satake H."/>
        </authorList>
    </citation>
    <scope>NUCLEOTIDE SEQUENCE</scope>
</reference>
<protein>
    <submittedName>
        <fullName evidence="1">Uncharacterized protein</fullName>
    </submittedName>
</protein>
<dbReference type="EMBL" id="BQNB010013229">
    <property type="protein sequence ID" value="GJT13424.1"/>
    <property type="molecule type" value="Genomic_DNA"/>
</dbReference>
<dbReference type="Proteomes" id="UP001151760">
    <property type="component" value="Unassembled WGS sequence"/>
</dbReference>
<evidence type="ECO:0000313" key="2">
    <source>
        <dbReference type="Proteomes" id="UP001151760"/>
    </source>
</evidence>
<sequence length="236" mass="27407">MTLNEEIVNLNNHLSKEKSIVFYLQQEREKLKSDFKTREDELLDKLIQSEKKIKELYNILIKTGQPIQTMHMLSTKRGSFYHTKQKIAPGYFYPFYLKQTQKKQQSLYNGNVLLDKHEPPTVYDSKDILQLAQDSRLKMKQLNKEIKLANHAKINKLSKLFVSQTAKSREEVYFSNTSKTVSVSNTVSKPVSLPDDDFSDDTPSSSIVRKFLNEVKDTIMTLQRVVKSRISLNVNN</sequence>
<accession>A0ABQ5BJ23</accession>
<proteinExistence type="predicted"/>
<organism evidence="1 2">
    <name type="scientific">Tanacetum coccineum</name>
    <dbReference type="NCBI Taxonomy" id="301880"/>
    <lineage>
        <taxon>Eukaryota</taxon>
        <taxon>Viridiplantae</taxon>
        <taxon>Streptophyta</taxon>
        <taxon>Embryophyta</taxon>
        <taxon>Tracheophyta</taxon>
        <taxon>Spermatophyta</taxon>
        <taxon>Magnoliopsida</taxon>
        <taxon>eudicotyledons</taxon>
        <taxon>Gunneridae</taxon>
        <taxon>Pentapetalae</taxon>
        <taxon>asterids</taxon>
        <taxon>campanulids</taxon>
        <taxon>Asterales</taxon>
        <taxon>Asteraceae</taxon>
        <taxon>Asteroideae</taxon>
        <taxon>Anthemideae</taxon>
        <taxon>Anthemidinae</taxon>
        <taxon>Tanacetum</taxon>
    </lineage>
</organism>
<reference evidence="1" key="2">
    <citation type="submission" date="2022-01" db="EMBL/GenBank/DDBJ databases">
        <authorList>
            <person name="Yamashiro T."/>
            <person name="Shiraishi A."/>
            <person name="Satake H."/>
            <person name="Nakayama K."/>
        </authorList>
    </citation>
    <scope>NUCLEOTIDE SEQUENCE</scope>
</reference>